<reference evidence="1 2" key="1">
    <citation type="submission" date="2013-02" db="EMBL/GenBank/DDBJ databases">
        <authorList>
            <person name="Harkins D.M."/>
            <person name="Durkin A.S."/>
            <person name="Brinkac L.M."/>
            <person name="Haft D.H."/>
            <person name="Selengut J.D."/>
            <person name="Sanka R."/>
            <person name="DePew J."/>
            <person name="Purushe J."/>
            <person name="Haake D.A."/>
            <person name="Matsunaga J."/>
            <person name="Vinetz J.M."/>
            <person name="Sutton G.G."/>
            <person name="Nierman W.C."/>
            <person name="Fouts D.E."/>
        </authorList>
    </citation>
    <scope>NUCLEOTIDE SEQUENCE [LARGE SCALE GENOMIC DNA]</scope>
    <source>
        <strain evidence="1 2">Ecochallenge</strain>
    </source>
</reference>
<dbReference type="NCBIfam" id="NF047773">
    <property type="entry name" value="phas_rel_Lepto"/>
    <property type="match status" value="1"/>
</dbReference>
<accession>N1UBL0</accession>
<evidence type="ECO:0000313" key="1">
    <source>
        <dbReference type="EMBL" id="EMY16497.1"/>
    </source>
</evidence>
<organism evidence="1 2">
    <name type="scientific">Leptospira weilii str. Ecochallenge</name>
    <dbReference type="NCBI Taxonomy" id="1049986"/>
    <lineage>
        <taxon>Bacteria</taxon>
        <taxon>Pseudomonadati</taxon>
        <taxon>Spirochaetota</taxon>
        <taxon>Spirochaetia</taxon>
        <taxon>Leptospirales</taxon>
        <taxon>Leptospiraceae</taxon>
        <taxon>Leptospira</taxon>
    </lineage>
</organism>
<protein>
    <recommendedName>
        <fullName evidence="3">Chemotaxis protein</fullName>
    </recommendedName>
</protein>
<name>N1UBL0_9LEPT</name>
<sequence length="141" mass="15466">MCDAQKIDLKEKNEMEKQILDVLNAGLGLIKASQEGLGKAKADLEKTYLELVTKGASDNSETTVKIRETVDKVINDIKEVTSVAGKNYEETRSKIIENYNKITEEIKNKIPEGQIEAVKAKINEVAEAIKSTTAGKVAVSK</sequence>
<evidence type="ECO:0000313" key="2">
    <source>
        <dbReference type="Proteomes" id="UP000012249"/>
    </source>
</evidence>
<gene>
    <name evidence="1" type="ORF">LEP1GSC043_0371</name>
</gene>
<evidence type="ECO:0008006" key="3">
    <source>
        <dbReference type="Google" id="ProtNLM"/>
    </source>
</evidence>
<dbReference type="Proteomes" id="UP000012249">
    <property type="component" value="Unassembled WGS sequence"/>
</dbReference>
<dbReference type="AlphaFoldDB" id="N1UBL0"/>
<comment type="caution">
    <text evidence="1">The sequence shown here is derived from an EMBL/GenBank/DDBJ whole genome shotgun (WGS) entry which is preliminary data.</text>
</comment>
<proteinExistence type="predicted"/>
<dbReference type="EMBL" id="AHMI02000008">
    <property type="protein sequence ID" value="EMY16497.1"/>
    <property type="molecule type" value="Genomic_DNA"/>
</dbReference>